<dbReference type="Proteomes" id="UP000242205">
    <property type="component" value="Chromosome"/>
</dbReference>
<dbReference type="SMART" id="SM00834">
    <property type="entry name" value="CxxC_CXXC_SSSS"/>
    <property type="match status" value="1"/>
</dbReference>
<dbReference type="Pfam" id="PF09723">
    <property type="entry name" value="Zn_ribbon_8"/>
    <property type="match status" value="1"/>
</dbReference>
<dbReference type="InterPro" id="IPR013429">
    <property type="entry name" value="Regulatory_FmdB_Zinc_ribbon"/>
</dbReference>
<evidence type="ECO:0000256" key="1">
    <source>
        <dbReference type="SAM" id="MobiDB-lite"/>
    </source>
</evidence>
<organism evidence="3 4">
    <name type="scientific">Pseudazoarcus pumilus</name>
    <dbReference type="NCBI Taxonomy" id="2067960"/>
    <lineage>
        <taxon>Bacteria</taxon>
        <taxon>Pseudomonadati</taxon>
        <taxon>Pseudomonadota</taxon>
        <taxon>Betaproteobacteria</taxon>
        <taxon>Rhodocyclales</taxon>
        <taxon>Zoogloeaceae</taxon>
        <taxon>Pseudazoarcus</taxon>
    </lineage>
</organism>
<evidence type="ECO:0000313" key="3">
    <source>
        <dbReference type="EMBL" id="AUN93683.1"/>
    </source>
</evidence>
<keyword evidence="4" id="KW-1185">Reference proteome</keyword>
<dbReference type="OrthoDB" id="9813321at2"/>
<feature type="region of interest" description="Disordered" evidence="1">
    <location>
        <begin position="51"/>
        <end position="114"/>
    </location>
</feature>
<dbReference type="EMBL" id="CP025682">
    <property type="protein sequence ID" value="AUN93683.1"/>
    <property type="molecule type" value="Genomic_DNA"/>
</dbReference>
<dbReference type="NCBIfam" id="TIGR02605">
    <property type="entry name" value="CxxC_CxxC_SSSS"/>
    <property type="match status" value="1"/>
</dbReference>
<sequence length="114" mass="12422">MPVYEFLCDACGDFTAVRRVSERDAACNCPRCGQPSARVLLTAPKLGVMSSSQRNAHMTNERSAHQPLSSAEYKERHRHGPGCGCCNGAKNRKTNVSADGAKSFPGTRPWMISH</sequence>
<dbReference type="AlphaFoldDB" id="A0A2I6S353"/>
<gene>
    <name evidence="3" type="ORF">C0099_01280</name>
</gene>
<evidence type="ECO:0000259" key="2">
    <source>
        <dbReference type="SMART" id="SM00834"/>
    </source>
</evidence>
<dbReference type="KEGG" id="atw:C0099_01280"/>
<protein>
    <submittedName>
        <fullName evidence="3">FmdB family transcriptional regulator</fullName>
    </submittedName>
</protein>
<proteinExistence type="predicted"/>
<name>A0A2I6S353_9RHOO</name>
<evidence type="ECO:0000313" key="4">
    <source>
        <dbReference type="Proteomes" id="UP000242205"/>
    </source>
</evidence>
<accession>A0A2I6S353</accession>
<reference evidence="3 4" key="1">
    <citation type="submission" date="2018-01" db="EMBL/GenBank/DDBJ databases">
        <authorList>
            <person name="Fu G.-Y."/>
        </authorList>
    </citation>
    <scope>NUCLEOTIDE SEQUENCE [LARGE SCALE GENOMIC DNA]</scope>
    <source>
        <strain evidence="3 4">SY39</strain>
    </source>
</reference>
<feature type="domain" description="Putative regulatory protein FmdB zinc ribbon" evidence="2">
    <location>
        <begin position="1"/>
        <end position="42"/>
    </location>
</feature>
<dbReference type="RefSeq" id="WP_102245757.1">
    <property type="nucleotide sequence ID" value="NZ_CP025682.1"/>
</dbReference>